<accession>A0A2T1GML1</accession>
<proteinExistence type="inferred from homology"/>
<reference evidence="2 3" key="1">
    <citation type="submission" date="2018-03" db="EMBL/GenBank/DDBJ databases">
        <title>The ancient ancestry and fast evolution of plastids.</title>
        <authorList>
            <person name="Moore K.R."/>
            <person name="Magnabosco C."/>
            <person name="Momper L."/>
            <person name="Gold D.A."/>
            <person name="Bosak T."/>
            <person name="Fournier G.P."/>
        </authorList>
    </citation>
    <scope>NUCLEOTIDE SEQUENCE [LARGE SCALE GENOMIC DNA]</scope>
    <source>
        <strain evidence="2 3">CCALA 037</strain>
    </source>
</reference>
<gene>
    <name evidence="2" type="ORF">C7B77_02190</name>
</gene>
<comment type="caution">
    <text evidence="2">The sequence shown here is derived from an EMBL/GenBank/DDBJ whole genome shotgun (WGS) entry which is preliminary data.</text>
</comment>
<dbReference type="InterPro" id="IPR031409">
    <property type="entry name" value="Darcynin"/>
</dbReference>
<comment type="similarity">
    <text evidence="1">Belongs to the darcynin family.</text>
</comment>
<dbReference type="OrthoDB" id="117791at2"/>
<evidence type="ECO:0000313" key="3">
    <source>
        <dbReference type="Proteomes" id="UP000238937"/>
    </source>
</evidence>
<sequence>MTTISKDLKHTFFMLVKTTAIWLQISPQERFAFLEKTISPILKKHPSVRMRFFDSEAFSGRFTDVLMWETAEIQEYQFLVEQLRETLFWGTYFEIVEIVPAIENAYANYYKVDPLPISQSS</sequence>
<name>A0A2T1GML1_9CYAN</name>
<organism evidence="2 3">
    <name type="scientific">Chamaesiphon polymorphus CCALA 037</name>
    <dbReference type="NCBI Taxonomy" id="2107692"/>
    <lineage>
        <taxon>Bacteria</taxon>
        <taxon>Bacillati</taxon>
        <taxon>Cyanobacteriota</taxon>
        <taxon>Cyanophyceae</taxon>
        <taxon>Gomontiellales</taxon>
        <taxon>Chamaesiphonaceae</taxon>
        <taxon>Chamaesiphon</taxon>
    </lineage>
</organism>
<dbReference type="Pfam" id="PF17074">
    <property type="entry name" value="Darcynin"/>
    <property type="match status" value="1"/>
</dbReference>
<keyword evidence="3" id="KW-1185">Reference proteome</keyword>
<dbReference type="Proteomes" id="UP000238937">
    <property type="component" value="Unassembled WGS sequence"/>
</dbReference>
<protein>
    <submittedName>
        <fullName evidence="2">Darcynin</fullName>
    </submittedName>
</protein>
<evidence type="ECO:0000256" key="1">
    <source>
        <dbReference type="ARBA" id="ARBA00006869"/>
    </source>
</evidence>
<evidence type="ECO:0000313" key="2">
    <source>
        <dbReference type="EMBL" id="PSB59103.1"/>
    </source>
</evidence>
<dbReference type="AlphaFoldDB" id="A0A2T1GML1"/>
<dbReference type="RefSeq" id="WP_106299881.1">
    <property type="nucleotide sequence ID" value="NZ_PVWO01000014.1"/>
</dbReference>
<dbReference type="EMBL" id="PVWO01000014">
    <property type="protein sequence ID" value="PSB59103.1"/>
    <property type="molecule type" value="Genomic_DNA"/>
</dbReference>